<organism evidence="5 6">
    <name type="scientific">Deinococcus malanensis</name>
    <dbReference type="NCBI Taxonomy" id="1706855"/>
    <lineage>
        <taxon>Bacteria</taxon>
        <taxon>Thermotogati</taxon>
        <taxon>Deinococcota</taxon>
        <taxon>Deinococci</taxon>
        <taxon>Deinococcales</taxon>
        <taxon>Deinococcaceae</taxon>
        <taxon>Deinococcus</taxon>
    </lineage>
</organism>
<feature type="chain" id="PRO_5046536276" description="VWFA domain-containing protein" evidence="3">
    <location>
        <begin position="20"/>
        <end position="711"/>
    </location>
</feature>
<protein>
    <recommendedName>
        <fullName evidence="4">VWFA domain-containing protein</fullName>
    </recommendedName>
</protein>
<feature type="signal peptide" evidence="3">
    <location>
        <begin position="1"/>
        <end position="19"/>
    </location>
</feature>
<gene>
    <name evidence="5" type="ORF">GCM10008955_07360</name>
</gene>
<proteinExistence type="predicted"/>
<dbReference type="SMART" id="SM00327">
    <property type="entry name" value="VWA"/>
    <property type="match status" value="1"/>
</dbReference>
<dbReference type="EMBL" id="BMPP01000002">
    <property type="protein sequence ID" value="GGK16480.1"/>
    <property type="molecule type" value="Genomic_DNA"/>
</dbReference>
<evidence type="ECO:0000259" key="4">
    <source>
        <dbReference type="PROSITE" id="PS50234"/>
    </source>
</evidence>
<keyword evidence="2" id="KW-1133">Transmembrane helix</keyword>
<keyword evidence="6" id="KW-1185">Reference proteome</keyword>
<evidence type="ECO:0000313" key="5">
    <source>
        <dbReference type="EMBL" id="GGK16480.1"/>
    </source>
</evidence>
<dbReference type="RefSeq" id="WP_189004653.1">
    <property type="nucleotide sequence ID" value="NZ_BMPP01000002.1"/>
</dbReference>
<keyword evidence="2" id="KW-0812">Transmembrane</keyword>
<dbReference type="Pfam" id="PF13519">
    <property type="entry name" value="VWA_2"/>
    <property type="match status" value="1"/>
</dbReference>
<evidence type="ECO:0000313" key="6">
    <source>
        <dbReference type="Proteomes" id="UP000647587"/>
    </source>
</evidence>
<feature type="region of interest" description="Disordered" evidence="1">
    <location>
        <begin position="20"/>
        <end position="55"/>
    </location>
</feature>
<keyword evidence="3" id="KW-0732">Signal</keyword>
<feature type="transmembrane region" description="Helical" evidence="2">
    <location>
        <begin position="461"/>
        <end position="482"/>
    </location>
</feature>
<dbReference type="Proteomes" id="UP000647587">
    <property type="component" value="Unassembled WGS sequence"/>
</dbReference>
<dbReference type="Gene3D" id="3.40.50.410">
    <property type="entry name" value="von Willebrand factor, type A domain"/>
    <property type="match status" value="1"/>
</dbReference>
<name>A0ABQ2ELM4_9DEIO</name>
<evidence type="ECO:0000256" key="3">
    <source>
        <dbReference type="SAM" id="SignalP"/>
    </source>
</evidence>
<dbReference type="CDD" id="cd00198">
    <property type="entry name" value="vWFA"/>
    <property type="match status" value="1"/>
</dbReference>
<evidence type="ECO:0000256" key="1">
    <source>
        <dbReference type="SAM" id="MobiDB-lite"/>
    </source>
</evidence>
<reference evidence="6" key="1">
    <citation type="journal article" date="2019" name="Int. J. Syst. Evol. Microbiol.">
        <title>The Global Catalogue of Microorganisms (GCM) 10K type strain sequencing project: providing services to taxonomists for standard genome sequencing and annotation.</title>
        <authorList>
            <consortium name="The Broad Institute Genomics Platform"/>
            <consortium name="The Broad Institute Genome Sequencing Center for Infectious Disease"/>
            <person name="Wu L."/>
            <person name="Ma J."/>
        </authorList>
    </citation>
    <scope>NUCLEOTIDE SEQUENCE [LARGE SCALE GENOMIC DNA]</scope>
    <source>
        <strain evidence="6">JCM 30331</strain>
    </source>
</reference>
<dbReference type="InterPro" id="IPR002035">
    <property type="entry name" value="VWF_A"/>
</dbReference>
<comment type="caution">
    <text evidence="5">The sequence shown here is derived from an EMBL/GenBank/DDBJ whole genome shotgun (WGS) entry which is preliminary data.</text>
</comment>
<feature type="domain" description="VWFA" evidence="4">
    <location>
        <begin position="67"/>
        <end position="208"/>
    </location>
</feature>
<keyword evidence="2" id="KW-0472">Membrane</keyword>
<evidence type="ECO:0000256" key="2">
    <source>
        <dbReference type="SAM" id="Phobius"/>
    </source>
</evidence>
<accession>A0ABQ2ELM4</accession>
<dbReference type="SUPFAM" id="SSF53300">
    <property type="entry name" value="vWA-like"/>
    <property type="match status" value="1"/>
</dbReference>
<feature type="region of interest" description="Disordered" evidence="1">
    <location>
        <begin position="420"/>
        <end position="455"/>
    </location>
</feature>
<dbReference type="InterPro" id="IPR036465">
    <property type="entry name" value="vWFA_dom_sf"/>
</dbReference>
<dbReference type="PROSITE" id="PS50234">
    <property type="entry name" value="VWFA"/>
    <property type="match status" value="1"/>
</dbReference>
<sequence>MRCVAALTLLLLTAPHAAARSTVPSSAAPRSAEALVESPDVSLRRGQPPQAVPACRLPAGELPRRTRAVFVLDTSGSMRGTGDGQADIFERVKASVGAYVRGLDPDRVELVSFDSGVRHQRGFDRPAASSEWTAFLAGLKADGKNTYLYRSLHAALSRLGDQDAYLTTIFVLTDGIDNDPARIHSAHSALRAFAGRGALDRLHYVALGTRIPDDLRAALRASTYAAGHTYRAGQVPVLGRGNLAGGALNVTRLDQVDVPLPNGTPVSLGSAVPARLSLALPAVQDGRVRLRLRGSLAPGSAALLCAPLSPAPEDINLRPAALLLRLNTPESSGLTWLNPGADLNLRPGEDVVLRYRAGSGVSLGDLRVDTGHRSLHATLERRPDAREFGVRLRHTGQGAARVTPLLLGTGRTVPLPAIRLVAGPDPAGGPSENSAAPAGEAPATQPGRAAAQTSLEGQPRFPARFGILLLCAAALVGLSLLWRRRRAAPAPATRRLGGTFPVPGVEGLEYSEERTLALVTAQGDVMGVPAPLSGPFDVGQVSRVPHLSGLRAEQHRDGLQILRVPDDLEVSRGALLLQAGDVVRPGTLLGIAVAGTSRAPEADLGSLAGLGLPLTLRADDLTVHISGPYGDHVLVVRSGVVDLGSALHAPVLAGLKLTPSGTHLLLVEVPEGLHLRRPGESTPLRPGTYLPQTPTVLEHGFGASRAGPGPV</sequence>